<evidence type="ECO:0000256" key="1">
    <source>
        <dbReference type="SAM" id="MobiDB-lite"/>
    </source>
</evidence>
<feature type="region of interest" description="Disordered" evidence="1">
    <location>
        <begin position="340"/>
        <end position="409"/>
    </location>
</feature>
<feature type="compositionally biased region" description="Gly residues" evidence="1">
    <location>
        <begin position="184"/>
        <end position="194"/>
    </location>
</feature>
<feature type="compositionally biased region" description="Low complexity" evidence="1">
    <location>
        <begin position="56"/>
        <end position="68"/>
    </location>
</feature>
<dbReference type="RefSeq" id="XP_003659304.1">
    <property type="nucleotide sequence ID" value="XM_003659256.1"/>
</dbReference>
<dbReference type="HOGENOM" id="CLU_461644_0_0_1"/>
<feature type="compositionally biased region" description="Gly residues" evidence="1">
    <location>
        <begin position="397"/>
        <end position="406"/>
    </location>
</feature>
<feature type="transmembrane region" description="Helical" evidence="2">
    <location>
        <begin position="442"/>
        <end position="463"/>
    </location>
</feature>
<evidence type="ECO:0000256" key="2">
    <source>
        <dbReference type="SAM" id="Phobius"/>
    </source>
</evidence>
<keyword evidence="2" id="KW-1133">Transmembrane helix</keyword>
<dbReference type="InParanoid" id="G2Q0J8"/>
<dbReference type="Pfam" id="PF11374">
    <property type="entry name" value="DUF3176"/>
    <property type="match status" value="1"/>
</dbReference>
<dbReference type="EMBL" id="CP003002">
    <property type="protein sequence ID" value="AEO54059.1"/>
    <property type="molecule type" value="Genomic_DNA"/>
</dbReference>
<gene>
    <name evidence="3" type="ORF">MYCTH_2296145</name>
</gene>
<feature type="compositionally biased region" description="Basic and acidic residues" evidence="1">
    <location>
        <begin position="374"/>
        <end position="384"/>
    </location>
</feature>
<organism evidence="3 4">
    <name type="scientific">Thermothelomyces thermophilus (strain ATCC 42464 / BCRC 31852 / DSM 1799)</name>
    <name type="common">Sporotrichum thermophile</name>
    <dbReference type="NCBI Taxonomy" id="573729"/>
    <lineage>
        <taxon>Eukaryota</taxon>
        <taxon>Fungi</taxon>
        <taxon>Dikarya</taxon>
        <taxon>Ascomycota</taxon>
        <taxon>Pezizomycotina</taxon>
        <taxon>Sordariomycetes</taxon>
        <taxon>Sordariomycetidae</taxon>
        <taxon>Sordariales</taxon>
        <taxon>Chaetomiaceae</taxon>
        <taxon>Thermothelomyces</taxon>
    </lineage>
</organism>
<dbReference type="Proteomes" id="UP000007322">
    <property type="component" value="Chromosome 1"/>
</dbReference>
<reference evidence="3 4" key="1">
    <citation type="journal article" date="2011" name="Nat. Biotechnol.">
        <title>Comparative genomic analysis of the thermophilic biomass-degrading fungi Myceliophthora thermophila and Thielavia terrestris.</title>
        <authorList>
            <person name="Berka R.M."/>
            <person name="Grigoriev I.V."/>
            <person name="Otillar R."/>
            <person name="Salamov A."/>
            <person name="Grimwood J."/>
            <person name="Reid I."/>
            <person name="Ishmael N."/>
            <person name="John T."/>
            <person name="Darmond C."/>
            <person name="Moisan M.-C."/>
            <person name="Henrissat B."/>
            <person name="Coutinho P.M."/>
            <person name="Lombard V."/>
            <person name="Natvig D.O."/>
            <person name="Lindquist E."/>
            <person name="Schmutz J."/>
            <person name="Lucas S."/>
            <person name="Harris P."/>
            <person name="Powlowski J."/>
            <person name="Bellemare A."/>
            <person name="Taylor D."/>
            <person name="Butler G."/>
            <person name="de Vries R.P."/>
            <person name="Allijn I.E."/>
            <person name="van den Brink J."/>
            <person name="Ushinsky S."/>
            <person name="Storms R."/>
            <person name="Powell A.J."/>
            <person name="Paulsen I.T."/>
            <person name="Elbourne L.D.H."/>
            <person name="Baker S.E."/>
            <person name="Magnuson J."/>
            <person name="LaBoissiere S."/>
            <person name="Clutterbuck A.J."/>
            <person name="Martinez D."/>
            <person name="Wogulis M."/>
            <person name="de Leon A.L."/>
            <person name="Rey M.W."/>
            <person name="Tsang A."/>
        </authorList>
    </citation>
    <scope>NUCLEOTIDE SEQUENCE [LARGE SCALE GENOMIC DNA]</scope>
    <source>
        <strain evidence="4">ATCC 42464 / BCRC 31852 / DSM 1799</strain>
    </source>
</reference>
<proteinExistence type="predicted"/>
<name>G2Q0J8_THET4</name>
<dbReference type="GeneID" id="11512933"/>
<feature type="transmembrane region" description="Helical" evidence="2">
    <location>
        <begin position="475"/>
        <end position="497"/>
    </location>
</feature>
<sequence>MSGPGPGPGHGPGDQQDHYYYHYSSYSSNNTNTNTNTNNNNNNSSSSSSGGGGGNNNNSSSYRNGYSNRLPYAPQLSTIPARRPVGAPTSAVVNPSQVSPSELAYPLHPAPSVSSTQTRTPQRMGTISSGGVFTVSPASSIHEEVRQDDEACGDGGRRGPLGTSSPSPPQQHCRSPEPQLHGSGSRGWDGGGWEAGQAGLWHGAPTQVPQAQTATTAGAGKTGVAQPTPTTYGPAPTQAVATFANSVLVAAPLPFPAPAPVHTTTAGNGIIPGVPAHTPLQQQQTRHQQTPNSHQETTLANSQSAAQAHPTTTGRPNPGSGPFMHYEDVTYLTPPAAGAAAAANGFDEEPKDETQVEVGVPHADTFPPVPPELNRPEARRSWDRQRKRRRKQHGLGPPNGDGGGGHYQQRLRQWRNGSGTEYGGERGGGRGCTAFLRFCNGWLVEMLCCLLSVVCLAVVVAVLKTYNGRSLSDWPLAVSLNTLVAFLAAICQVALAVPLTEGLGQLKWNSFARGEKPLEDFVTFENARRWPVFGSTLLLWRRKGRCGRFRFFSHPVWLFLSPGLAFRSVWFDVLIKCWSTGRSARLRPPHC</sequence>
<keyword evidence="2" id="KW-0812">Transmembrane</keyword>
<dbReference type="AlphaFoldDB" id="G2Q0J8"/>
<dbReference type="InterPro" id="IPR021514">
    <property type="entry name" value="DUF3176"/>
</dbReference>
<protein>
    <submittedName>
        <fullName evidence="3">Uncharacterized protein</fullName>
    </submittedName>
</protein>
<dbReference type="OrthoDB" id="5376804at2759"/>
<dbReference type="KEGG" id="mtm:MYCTH_2296145"/>
<feature type="region of interest" description="Disordered" evidence="1">
    <location>
        <begin position="1"/>
        <end position="233"/>
    </location>
</feature>
<feature type="compositionally biased region" description="Low complexity" evidence="1">
    <location>
        <begin position="281"/>
        <end position="290"/>
    </location>
</feature>
<keyword evidence="4" id="KW-1185">Reference proteome</keyword>
<feature type="compositionally biased region" description="Polar residues" evidence="1">
    <location>
        <begin position="91"/>
        <end position="100"/>
    </location>
</feature>
<dbReference type="STRING" id="573729.G2Q0J8"/>
<feature type="compositionally biased region" description="Polar residues" evidence="1">
    <location>
        <begin position="162"/>
        <end position="173"/>
    </location>
</feature>
<feature type="region of interest" description="Disordered" evidence="1">
    <location>
        <begin position="264"/>
        <end position="327"/>
    </location>
</feature>
<feature type="compositionally biased region" description="Polar residues" evidence="1">
    <location>
        <begin position="291"/>
        <end position="315"/>
    </location>
</feature>
<feature type="compositionally biased region" description="Low complexity" evidence="1">
    <location>
        <begin position="23"/>
        <end position="48"/>
    </location>
</feature>
<dbReference type="PANTHER" id="PTHR35394">
    <property type="entry name" value="DUF3176 DOMAIN-CONTAINING PROTEIN"/>
    <property type="match status" value="1"/>
</dbReference>
<feature type="compositionally biased region" description="Low complexity" evidence="1">
    <location>
        <begin position="195"/>
        <end position="226"/>
    </location>
</feature>
<accession>G2Q0J8</accession>
<evidence type="ECO:0000313" key="4">
    <source>
        <dbReference type="Proteomes" id="UP000007322"/>
    </source>
</evidence>
<feature type="compositionally biased region" description="Polar residues" evidence="1">
    <location>
        <begin position="112"/>
        <end position="139"/>
    </location>
</feature>
<dbReference type="OMA" id="SNHRWME"/>
<dbReference type="VEuPathDB" id="FungiDB:MYCTH_2296145"/>
<dbReference type="PANTHER" id="PTHR35394:SF5">
    <property type="entry name" value="DUF3176 DOMAIN-CONTAINING PROTEIN"/>
    <property type="match status" value="1"/>
</dbReference>
<dbReference type="eggNOG" id="ENOG502SS2G">
    <property type="taxonomic scope" value="Eukaryota"/>
</dbReference>
<evidence type="ECO:0000313" key="3">
    <source>
        <dbReference type="EMBL" id="AEO54059.1"/>
    </source>
</evidence>
<keyword evidence="2" id="KW-0472">Membrane</keyword>